<dbReference type="NCBIfam" id="TIGR02675">
    <property type="entry name" value="tape_meas_nterm"/>
    <property type="match status" value="1"/>
</dbReference>
<feature type="coiled-coil region" evidence="1">
    <location>
        <begin position="429"/>
        <end position="456"/>
    </location>
</feature>
<feature type="coiled-coil region" evidence="1">
    <location>
        <begin position="65"/>
        <end position="120"/>
    </location>
</feature>
<reference evidence="4" key="1">
    <citation type="submission" date="2022-10" db="EMBL/GenBank/DDBJ databases">
        <title>Comparative genomic study of S. anginosus.</title>
        <authorList>
            <person name="Prasad A."/>
            <person name="Ene A."/>
            <person name="Jablonska S."/>
            <person name="Du J."/>
            <person name="Wolfe A.J."/>
            <person name="Putonti C."/>
        </authorList>
    </citation>
    <scope>NUCLEOTIDE SEQUENCE</scope>
    <source>
        <strain evidence="4">UMB6888</strain>
    </source>
</reference>
<keyword evidence="2" id="KW-0812">Transmembrane</keyword>
<dbReference type="SUPFAM" id="SSF53955">
    <property type="entry name" value="Lysozyme-like"/>
    <property type="match status" value="1"/>
</dbReference>
<evidence type="ECO:0000313" key="4">
    <source>
        <dbReference type="EMBL" id="MCW1071841.1"/>
    </source>
</evidence>
<evidence type="ECO:0000313" key="5">
    <source>
        <dbReference type="Proteomes" id="UP001208853"/>
    </source>
</evidence>
<dbReference type="EMBL" id="JAPAIK010000007">
    <property type="protein sequence ID" value="MCW1071841.1"/>
    <property type="molecule type" value="Genomic_DNA"/>
</dbReference>
<evidence type="ECO:0000256" key="2">
    <source>
        <dbReference type="SAM" id="Phobius"/>
    </source>
</evidence>
<feature type="transmembrane region" description="Helical" evidence="2">
    <location>
        <begin position="777"/>
        <end position="795"/>
    </location>
</feature>
<gene>
    <name evidence="4" type="ORF">OJ930_01965</name>
</gene>
<dbReference type="Gene3D" id="3.90.1720.10">
    <property type="entry name" value="endopeptidase domain like (from Nostoc punctiforme)"/>
    <property type="match status" value="1"/>
</dbReference>
<dbReference type="InterPro" id="IPR008258">
    <property type="entry name" value="Transglycosylase_SLT_dom_1"/>
</dbReference>
<dbReference type="Gene3D" id="1.10.530.10">
    <property type="match status" value="1"/>
</dbReference>
<dbReference type="Gene3D" id="1.10.287.1490">
    <property type="match status" value="1"/>
</dbReference>
<feature type="domain" description="Peptidase C51" evidence="3">
    <location>
        <begin position="1163"/>
        <end position="1284"/>
    </location>
</feature>
<comment type="caution">
    <text evidence="4">The sequence shown here is derived from an EMBL/GenBank/DDBJ whole genome shotgun (WGS) entry which is preliminary data.</text>
</comment>
<dbReference type="InterPro" id="IPR023346">
    <property type="entry name" value="Lysozyme-like_dom_sf"/>
</dbReference>
<feature type="coiled-coil region" evidence="1">
    <location>
        <begin position="149"/>
        <end position="190"/>
    </location>
</feature>
<dbReference type="Proteomes" id="UP001208853">
    <property type="component" value="Unassembled WGS sequence"/>
</dbReference>
<dbReference type="InterPro" id="IPR013491">
    <property type="entry name" value="Tape_meas_N"/>
</dbReference>
<protein>
    <submittedName>
        <fullName evidence="4">Tape measure protein</fullName>
    </submittedName>
</protein>
<sequence>MAKVQATMSTEIALDLVRASESVKSLTNVVSHATNAWKAQEAQLRAVGDYTQAAEIKYKGLGDTIQAQQAKIDVLKQKQSELKGNTQQTAEQYLKYQQQIDQATTKLSSMQAQQDKAKQSMEYYSSGLAGLQTDYKKMNELSDSYVKRLEAEGKKRQAAQEKAKNLKEATENLSKQYKSQVDELEKIKNKAGATSEAYRKQKIRVNETATALAGSKTKMKAAREEMEKLNPTIWTRMRDSVKKFNNEAQKTSKIGSRVKDFVTGNLIANGISNITSKVISLAKEGYAAAEAASKTAERWQNLGFAENEIKRINSVVKDLKYNTNLSGGAAGELILKFHGITHNVDEAAELAKGVGSLSDQLKLSQERAEAFASGLGKIEASGTVTATSLNKLEKQAPGLVQALQKASGLSEQAFSDLLNSGKMTSQQFNEVLKKAAENYEENAKKYGNTAEGAKKRITLAWDDTKKALMKPLVSVASTGFNQLANVLQSPAIQGGVAKLGEGIGKIAQHATNLLNYIAAHQKDVSSIIGNLVEITKIFGAAVWDAAKNTVVGIASAFNKLTGNSVKSKDPIKIVASALKEVGKHKKTIQTVGQVFFAYFLSTKIANGITGFVSGISGIVSGYKAWKTASEGATIAQKALNFAMASNPFGFVVVAITTLITSLVVLYQNNKKFRKFVNDIVKAAKDFFKGIGKWFGNAFKSIGSFFSNVGKGFNNFKKSVSDGFGKGIDKVKEFNKSLGNSAKSGVKKFTSAFSNGMKKTGKFLGDAGKAVVNFGKTVGKVLIFANPFVLGFALMYKHSKPFRKFIKGLVNGAKSLYKNFKKFFGNTGKFIGKTFDGIKKGISKKYNQVAKSIGNTSKKIGRAWSKHWNGAKDFLGSTWDKIDKATQEKFGKNTKTLIFDSLVNIGKKFQETWDGIGKGFDKLWQGMKDLARDGINHLIDIPNTGIDGINSLIHDFGGPKQTIGKIPHVKKFASGTGLFSEQRNPITQPTLALLNDGNDSPETGNKEMVLMPNGNHFIVPGKNTKMLLPAGAEVLNASETALLMAMQNQKAFAKGTGFWSNLWKGVTNFGGSVAKVAGNVWDGLKNGVEKFVKMLSFIGEAVLNPAKTLEKKFNPSSKGMVGMFDNFGSMLFKSAVNGAKTWWKELWSMAKSASNEGGVAMGAVGDDYRFKNRVADSGADPWGYFFKECVSFVASRLANLGVNPSLFSGLGNGNQWGAARVPHLSRPKPGSVGVYTGGPISSNHVDFITAVHGDTMDGEEYNWMGNHSYHQYRNRPISAASTFLDFGVKAGTSGDEKALKDKNSPLQMHIKKQTGGMFDWIKKWLAPLEEGTASDGGAQAGNPGGSGVERWRPFVERALEANGIAANSYRVSKILATIRRESNGDPTVQNNWDSNALAGHPSIGLMQTIQPTFDTYAFAGHRNIRNGYDNLLAAINYIKHRYGTSDAAFHRVASYGYANGGLVSKHGLYEIAEGNQPEYIIPMDAAKRGRAWRLLQRVVGQFVGESPTDNSNGARGENNAIKTLSDKLDTMIALLSQLVTNGANPIELRNIIDGQSVAAGLAPYMATANTNYERRQALLRGEII</sequence>
<dbReference type="PROSITE" id="PS50911">
    <property type="entry name" value="CHAP"/>
    <property type="match status" value="1"/>
</dbReference>
<organism evidence="4 5">
    <name type="scientific">Streptococcus anginosus</name>
    <dbReference type="NCBI Taxonomy" id="1328"/>
    <lineage>
        <taxon>Bacteria</taxon>
        <taxon>Bacillati</taxon>
        <taxon>Bacillota</taxon>
        <taxon>Bacilli</taxon>
        <taxon>Lactobacillales</taxon>
        <taxon>Streptococcaceae</taxon>
        <taxon>Streptococcus</taxon>
        <taxon>Streptococcus anginosus group</taxon>
    </lineage>
</organism>
<accession>A0AAW5TF66</accession>
<dbReference type="Pfam" id="PF05257">
    <property type="entry name" value="CHAP"/>
    <property type="match status" value="1"/>
</dbReference>
<keyword evidence="1" id="KW-0175">Coiled coil</keyword>
<dbReference type="SUPFAM" id="SSF54001">
    <property type="entry name" value="Cysteine proteinases"/>
    <property type="match status" value="1"/>
</dbReference>
<feature type="transmembrane region" description="Helical" evidence="2">
    <location>
        <begin position="648"/>
        <end position="666"/>
    </location>
</feature>
<dbReference type="Gene3D" id="1.20.120.20">
    <property type="entry name" value="Apolipoprotein"/>
    <property type="match status" value="1"/>
</dbReference>
<dbReference type="Pfam" id="PF01464">
    <property type="entry name" value="SLT"/>
    <property type="match status" value="1"/>
</dbReference>
<evidence type="ECO:0000256" key="1">
    <source>
        <dbReference type="SAM" id="Coils"/>
    </source>
</evidence>
<dbReference type="RefSeq" id="WP_264344540.1">
    <property type="nucleotide sequence ID" value="NZ_JAPAIJ010000001.1"/>
</dbReference>
<proteinExistence type="predicted"/>
<dbReference type="Pfam" id="PF20155">
    <property type="entry name" value="TMP_3"/>
    <property type="match status" value="1"/>
</dbReference>
<dbReference type="CDD" id="cd13402">
    <property type="entry name" value="LT_TF-like"/>
    <property type="match status" value="1"/>
</dbReference>
<keyword evidence="2" id="KW-1133">Transmembrane helix</keyword>
<dbReference type="InterPro" id="IPR038765">
    <property type="entry name" value="Papain-like_cys_pep_sf"/>
</dbReference>
<keyword evidence="2" id="KW-0472">Membrane</keyword>
<name>A0AAW5TF66_STRAP</name>
<evidence type="ECO:0000259" key="3">
    <source>
        <dbReference type="PROSITE" id="PS50911"/>
    </source>
</evidence>
<dbReference type="InterPro" id="IPR007921">
    <property type="entry name" value="CHAP_dom"/>
</dbReference>